<keyword evidence="3" id="KW-1185">Reference proteome</keyword>
<comment type="caution">
    <text evidence="2">The sequence shown here is derived from an EMBL/GenBank/DDBJ whole genome shotgun (WGS) entry which is preliminary data.</text>
</comment>
<organism evidence="2 3">
    <name type="scientific">Priestia taiwanensis</name>
    <dbReference type="NCBI Taxonomy" id="1347902"/>
    <lineage>
        <taxon>Bacteria</taxon>
        <taxon>Bacillati</taxon>
        <taxon>Bacillota</taxon>
        <taxon>Bacilli</taxon>
        <taxon>Bacillales</taxon>
        <taxon>Bacillaceae</taxon>
        <taxon>Priestia</taxon>
    </lineage>
</organism>
<keyword evidence="1" id="KW-0812">Transmembrane</keyword>
<evidence type="ECO:0000313" key="3">
    <source>
        <dbReference type="Proteomes" id="UP000605259"/>
    </source>
</evidence>
<proteinExistence type="predicted"/>
<reference evidence="2" key="1">
    <citation type="journal article" date="2014" name="Int. J. Syst. Evol. Microbiol.">
        <title>Complete genome sequence of Corynebacterium casei LMG S-19264T (=DSM 44701T), isolated from a smear-ripened cheese.</title>
        <authorList>
            <consortium name="US DOE Joint Genome Institute (JGI-PGF)"/>
            <person name="Walter F."/>
            <person name="Albersmeier A."/>
            <person name="Kalinowski J."/>
            <person name="Ruckert C."/>
        </authorList>
    </citation>
    <scope>NUCLEOTIDE SEQUENCE</scope>
    <source>
        <strain evidence="2">CGMCC 1.12698</strain>
    </source>
</reference>
<dbReference type="RefSeq" id="WP_188388247.1">
    <property type="nucleotide sequence ID" value="NZ_BMFK01000001.1"/>
</dbReference>
<feature type="transmembrane region" description="Helical" evidence="1">
    <location>
        <begin position="6"/>
        <end position="23"/>
    </location>
</feature>
<evidence type="ECO:0000256" key="1">
    <source>
        <dbReference type="SAM" id="Phobius"/>
    </source>
</evidence>
<keyword evidence="1" id="KW-0472">Membrane</keyword>
<gene>
    <name evidence="2" type="ORF">GCM10007140_20330</name>
</gene>
<dbReference type="EMBL" id="BMFK01000001">
    <property type="protein sequence ID" value="GGE70348.1"/>
    <property type="molecule type" value="Genomic_DNA"/>
</dbReference>
<dbReference type="Proteomes" id="UP000605259">
    <property type="component" value="Unassembled WGS sequence"/>
</dbReference>
<sequence length="66" mass="7358">MEIVTSILAISLMIIGIFMWVKGEGKRKGIGIGIVMALLITGFPEFADSFYTGFMEGWNEAELERQ</sequence>
<reference evidence="2" key="2">
    <citation type="submission" date="2020-09" db="EMBL/GenBank/DDBJ databases">
        <authorList>
            <person name="Sun Q."/>
            <person name="Zhou Y."/>
        </authorList>
    </citation>
    <scope>NUCLEOTIDE SEQUENCE</scope>
    <source>
        <strain evidence="2">CGMCC 1.12698</strain>
    </source>
</reference>
<name>A0A917ASC2_9BACI</name>
<accession>A0A917ASC2</accession>
<evidence type="ECO:0000313" key="2">
    <source>
        <dbReference type="EMBL" id="GGE70348.1"/>
    </source>
</evidence>
<dbReference type="AlphaFoldDB" id="A0A917ASC2"/>
<keyword evidence="1" id="KW-1133">Transmembrane helix</keyword>
<protein>
    <submittedName>
        <fullName evidence="2">Uncharacterized protein</fullName>
    </submittedName>
</protein>
<feature type="transmembrane region" description="Helical" evidence="1">
    <location>
        <begin position="30"/>
        <end position="47"/>
    </location>
</feature>